<reference evidence="1" key="1">
    <citation type="submission" date="2018-10" db="EMBL/GenBank/DDBJ databases">
        <title>Hidden diversity of soil giant viruses.</title>
        <authorList>
            <person name="Schulz F."/>
            <person name="Alteio L."/>
            <person name="Goudeau D."/>
            <person name="Ryan E.M."/>
            <person name="Malmstrom R.R."/>
            <person name="Blanchard J."/>
            <person name="Woyke T."/>
        </authorList>
    </citation>
    <scope>NUCLEOTIDE SEQUENCE</scope>
    <source>
        <strain evidence="1">BAV1</strain>
    </source>
</reference>
<protein>
    <submittedName>
        <fullName evidence="1">DNA-dependent RNA polymerase subunit Rpb9</fullName>
    </submittedName>
</protein>
<organism evidence="1">
    <name type="scientific">Barrevirus sp</name>
    <dbReference type="NCBI Taxonomy" id="2487763"/>
    <lineage>
        <taxon>Viruses</taxon>
        <taxon>Varidnaviria</taxon>
        <taxon>Bamfordvirae</taxon>
        <taxon>Nucleocytoviricota</taxon>
        <taxon>Megaviricetes</taxon>
        <taxon>Imitervirales</taxon>
        <taxon>Mimiviridae</taxon>
        <taxon>Klosneuvirinae</taxon>
    </lineage>
</organism>
<evidence type="ECO:0000313" key="1">
    <source>
        <dbReference type="EMBL" id="AYV76934.1"/>
    </source>
</evidence>
<dbReference type="EMBL" id="MK072001">
    <property type="protein sequence ID" value="AYV76934.1"/>
    <property type="molecule type" value="Genomic_DNA"/>
</dbReference>
<sequence length="194" mass="22123">MYFCPNCNNIFDITKNPKEKQVGGQRNKTNDYAELIGKILEKENLTKEDIESLSVDDLIKDPTYKGLSNEEKVFVYNMASDLVPKNVEEIEEKAGTPTSDKAYFICKNCGYLKPINEQTLIFSRVSSELAQSYVSSDIVELAHSDILPKTRKYICSNSKCVSHTDKEKREACFFRLNNSYKIKYICLACKQVVA</sequence>
<accession>A0A3G4ZRI0</accession>
<name>A0A3G4ZRI0_9VIRU</name>
<proteinExistence type="predicted"/>
<gene>
    <name evidence="1" type="ORF">Barrevirus4_18</name>
</gene>